<proteinExistence type="predicted"/>
<name>A0ABW5E5H0_9BACT</name>
<keyword evidence="2" id="KW-0808">Transferase</keyword>
<dbReference type="PANTHER" id="PTHR12049">
    <property type="entry name" value="PROTEIN ARGININE METHYLTRANSFERASE NDUFAF7, MITOCHONDRIAL"/>
    <property type="match status" value="1"/>
</dbReference>
<dbReference type="SUPFAM" id="SSF53335">
    <property type="entry name" value="S-adenosyl-L-methionine-dependent methyltransferases"/>
    <property type="match status" value="1"/>
</dbReference>
<dbReference type="Gene3D" id="3.40.50.12710">
    <property type="match status" value="1"/>
</dbReference>
<dbReference type="InterPro" id="IPR003788">
    <property type="entry name" value="NDUFAF7"/>
</dbReference>
<evidence type="ECO:0000256" key="2">
    <source>
        <dbReference type="ARBA" id="ARBA00022679"/>
    </source>
</evidence>
<keyword evidence="1 3" id="KW-0489">Methyltransferase</keyword>
<sequence>MMMNHSSGADSADVKHSYPLSSNPATLSLNSLLVEEISALGPLSFDRWMQHCLYHPEFGYYTKGAQNVGKYGDFFTSVSVGSCFGSILAERIAKYNQHTGANEILEIGANTGQLACDILDHLHSHYPDIYSEIRYNLCEPLHVMQEVQLKTLSLHQPKISHCNSLADFKSTSSNGIILSNELFDAFPVKLIIRKEQQWLERCVDYKESQFQWLDQAITSPKLAEFVDELGDYPEDYQTEYRPGLASFVELSARCFEHALSITIDYGYPKSTFYDISRKSGTLRCFTNHHADESPLETPGQKDISAHVDFTQLAQDFTAAHFSPQYFDSQTRYLIQHATPLLKKIEEGKIQEAAKWIRQFQTLTHPSMMGQQFNVLECELNQPANQQALRQLEIL</sequence>
<keyword evidence="4" id="KW-1185">Reference proteome</keyword>
<dbReference type="InterPro" id="IPR029063">
    <property type="entry name" value="SAM-dependent_MTases_sf"/>
</dbReference>
<evidence type="ECO:0000313" key="4">
    <source>
        <dbReference type="Proteomes" id="UP001597297"/>
    </source>
</evidence>
<dbReference type="Proteomes" id="UP001597297">
    <property type="component" value="Unassembled WGS sequence"/>
</dbReference>
<dbReference type="GO" id="GO:0008168">
    <property type="term" value="F:methyltransferase activity"/>
    <property type="evidence" value="ECO:0007669"/>
    <property type="project" value="UniProtKB-KW"/>
</dbReference>
<protein>
    <submittedName>
        <fullName evidence="3">Class I SAM-dependent methyltransferase</fullName>
    </submittedName>
</protein>
<dbReference type="RefSeq" id="WP_377093816.1">
    <property type="nucleotide sequence ID" value="NZ_JBHSJM010000001.1"/>
</dbReference>
<evidence type="ECO:0000256" key="1">
    <source>
        <dbReference type="ARBA" id="ARBA00022603"/>
    </source>
</evidence>
<dbReference type="GO" id="GO:0032259">
    <property type="term" value="P:methylation"/>
    <property type="evidence" value="ECO:0007669"/>
    <property type="project" value="UniProtKB-KW"/>
</dbReference>
<organism evidence="3 4">
    <name type="scientific">Rubritalea spongiae</name>
    <dbReference type="NCBI Taxonomy" id="430797"/>
    <lineage>
        <taxon>Bacteria</taxon>
        <taxon>Pseudomonadati</taxon>
        <taxon>Verrucomicrobiota</taxon>
        <taxon>Verrucomicrobiia</taxon>
        <taxon>Verrucomicrobiales</taxon>
        <taxon>Rubritaleaceae</taxon>
        <taxon>Rubritalea</taxon>
    </lineage>
</organism>
<dbReference type="PANTHER" id="PTHR12049:SF7">
    <property type="entry name" value="PROTEIN ARGININE METHYLTRANSFERASE NDUFAF7, MITOCHONDRIAL"/>
    <property type="match status" value="1"/>
</dbReference>
<reference evidence="4" key="1">
    <citation type="journal article" date="2019" name="Int. J. Syst. Evol. Microbiol.">
        <title>The Global Catalogue of Microorganisms (GCM) 10K type strain sequencing project: providing services to taxonomists for standard genome sequencing and annotation.</title>
        <authorList>
            <consortium name="The Broad Institute Genomics Platform"/>
            <consortium name="The Broad Institute Genome Sequencing Center for Infectious Disease"/>
            <person name="Wu L."/>
            <person name="Ma J."/>
        </authorList>
    </citation>
    <scope>NUCLEOTIDE SEQUENCE [LARGE SCALE GENOMIC DNA]</scope>
    <source>
        <strain evidence="4">JCM 16545</strain>
    </source>
</reference>
<dbReference type="EMBL" id="JBHUJC010000041">
    <property type="protein sequence ID" value="MFD2277399.1"/>
    <property type="molecule type" value="Genomic_DNA"/>
</dbReference>
<evidence type="ECO:0000313" key="3">
    <source>
        <dbReference type="EMBL" id="MFD2277399.1"/>
    </source>
</evidence>
<dbReference type="Pfam" id="PF02636">
    <property type="entry name" value="Methyltransf_28"/>
    <property type="match status" value="1"/>
</dbReference>
<comment type="caution">
    <text evidence="3">The sequence shown here is derived from an EMBL/GenBank/DDBJ whole genome shotgun (WGS) entry which is preliminary data.</text>
</comment>
<gene>
    <name evidence="3" type="ORF">ACFSQZ_13040</name>
</gene>
<dbReference type="InterPro" id="IPR038375">
    <property type="entry name" value="NDUFAF7_sf"/>
</dbReference>
<accession>A0ABW5E5H0</accession>